<feature type="region of interest" description="Disordered" evidence="7">
    <location>
        <begin position="214"/>
        <end position="242"/>
    </location>
</feature>
<gene>
    <name evidence="9" type="ordered locus">Metev_1610</name>
</gene>
<dbReference type="Gene3D" id="3.10.50.40">
    <property type="match status" value="1"/>
</dbReference>
<dbReference type="SUPFAM" id="SSF54534">
    <property type="entry name" value="FKBP-like"/>
    <property type="match status" value="1"/>
</dbReference>
<dbReference type="GO" id="GO:0003755">
    <property type="term" value="F:peptidyl-prolyl cis-trans isomerase activity"/>
    <property type="evidence" value="ECO:0007669"/>
    <property type="project" value="UniProtKB-UniRule"/>
</dbReference>
<keyword evidence="3 5" id="KW-0697">Rotamase</keyword>
<dbReference type="EC" id="5.2.1.8" evidence="6"/>
<dbReference type="Gene3D" id="2.40.10.330">
    <property type="match status" value="1"/>
</dbReference>
<dbReference type="STRING" id="644295.Metev_1610"/>
<proteinExistence type="inferred from homology"/>
<dbReference type="InterPro" id="IPR048261">
    <property type="entry name" value="SlpA/SlyD-like_ins_sf"/>
</dbReference>
<keyword evidence="4 5" id="KW-0413">Isomerase</keyword>
<dbReference type="PANTHER" id="PTHR47861">
    <property type="entry name" value="FKBP-TYPE PEPTIDYL-PROLYL CIS-TRANS ISOMERASE SLYD"/>
    <property type="match status" value="1"/>
</dbReference>
<evidence type="ECO:0000256" key="3">
    <source>
        <dbReference type="ARBA" id="ARBA00023110"/>
    </source>
</evidence>
<dbReference type="InterPro" id="IPR054016">
    <property type="entry name" value="FKBP26_IF"/>
</dbReference>
<dbReference type="InterPro" id="IPR040825">
    <property type="entry name" value="FKBP26_C"/>
</dbReference>
<dbReference type="HOGENOM" id="CLU_073526_0_0_2"/>
<evidence type="ECO:0000259" key="8">
    <source>
        <dbReference type="PROSITE" id="PS50059"/>
    </source>
</evidence>
<comment type="similarity">
    <text evidence="2 6">Belongs to the FKBP-type PPIase family.</text>
</comment>
<organism evidence="9 10">
    <name type="scientific">Methanohalobium evestigatum (strain ATCC BAA-1072 / DSM 3721 / NBRC 107634 / OCM 161 / Z-7303)</name>
    <dbReference type="NCBI Taxonomy" id="644295"/>
    <lineage>
        <taxon>Archaea</taxon>
        <taxon>Methanobacteriati</taxon>
        <taxon>Methanobacteriota</taxon>
        <taxon>Stenosarchaea group</taxon>
        <taxon>Methanomicrobia</taxon>
        <taxon>Methanosarcinales</taxon>
        <taxon>Methanosarcinaceae</taxon>
        <taxon>Methanohalobium</taxon>
    </lineage>
</organism>
<evidence type="ECO:0000256" key="4">
    <source>
        <dbReference type="ARBA" id="ARBA00023235"/>
    </source>
</evidence>
<dbReference type="PROSITE" id="PS50059">
    <property type="entry name" value="FKBP_PPIASE"/>
    <property type="match status" value="1"/>
</dbReference>
<dbReference type="Pfam" id="PF22199">
    <property type="entry name" value="FKBP26_IF"/>
    <property type="match status" value="1"/>
</dbReference>
<evidence type="ECO:0000256" key="7">
    <source>
        <dbReference type="SAM" id="MobiDB-lite"/>
    </source>
</evidence>
<dbReference type="InterPro" id="IPR001179">
    <property type="entry name" value="PPIase_FKBP_dom"/>
</dbReference>
<comment type="catalytic activity">
    <reaction evidence="1 5 6">
        <text>[protein]-peptidylproline (omega=180) = [protein]-peptidylproline (omega=0)</text>
        <dbReference type="Rhea" id="RHEA:16237"/>
        <dbReference type="Rhea" id="RHEA-COMP:10747"/>
        <dbReference type="Rhea" id="RHEA-COMP:10748"/>
        <dbReference type="ChEBI" id="CHEBI:83833"/>
        <dbReference type="ChEBI" id="CHEBI:83834"/>
        <dbReference type="EC" id="5.2.1.8"/>
    </reaction>
</comment>
<feature type="domain" description="PPIase FKBP-type" evidence="8">
    <location>
        <begin position="6"/>
        <end position="99"/>
    </location>
</feature>
<dbReference type="KEGG" id="mev:Metev_1610"/>
<evidence type="ECO:0000313" key="10">
    <source>
        <dbReference type="Proteomes" id="UP000000391"/>
    </source>
</evidence>
<reference evidence="9 10" key="1">
    <citation type="submission" date="2010-06" db="EMBL/GenBank/DDBJ databases">
        <title>Complete sequence chromosome of Methanohalobium evestigatum Z-7303.</title>
        <authorList>
            <consortium name="US DOE Joint Genome Institute"/>
            <person name="Lucas S."/>
            <person name="Copeland A."/>
            <person name="Lapidus A."/>
            <person name="Cheng J.-F."/>
            <person name="Bruce D."/>
            <person name="Goodwin L."/>
            <person name="Pitluck S."/>
            <person name="Saunders E."/>
            <person name="Detter J.C."/>
            <person name="Han C."/>
            <person name="Tapia R."/>
            <person name="Land M."/>
            <person name="Hauser L."/>
            <person name="Kyrpides N."/>
            <person name="Mikhailova N."/>
            <person name="Sieprawska-Lupa M."/>
            <person name="Whitman W.B."/>
            <person name="Anderson I."/>
            <person name="Woyke T."/>
        </authorList>
    </citation>
    <scope>NUCLEOTIDE SEQUENCE [LARGE SCALE GENOMIC DNA]</scope>
    <source>
        <strain evidence="10">ATCC BAA-1072 / DSM 3721 / NBRC 107634 / OCM 161 / Z-7303</strain>
    </source>
</reference>
<dbReference type="OrthoDB" id="8615at2157"/>
<dbReference type="InterPro" id="IPR046357">
    <property type="entry name" value="PPIase_dom_sf"/>
</dbReference>
<dbReference type="GeneID" id="9347251"/>
<feature type="compositionally biased region" description="Acidic residues" evidence="7">
    <location>
        <begin position="228"/>
        <end position="242"/>
    </location>
</feature>
<evidence type="ECO:0000256" key="1">
    <source>
        <dbReference type="ARBA" id="ARBA00000971"/>
    </source>
</evidence>
<dbReference type="Pfam" id="PF18046">
    <property type="entry name" value="FKBP26_C"/>
    <property type="match status" value="1"/>
</dbReference>
<dbReference type="Proteomes" id="UP000000391">
    <property type="component" value="Chromosome"/>
</dbReference>
<dbReference type="AlphaFoldDB" id="D7EAT7"/>
<protein>
    <recommendedName>
        <fullName evidence="6">Peptidyl-prolyl cis-trans isomerase</fullName>
        <ecNumber evidence="6">5.2.1.8</ecNumber>
    </recommendedName>
</protein>
<dbReference type="Pfam" id="PF00254">
    <property type="entry name" value="FKBP_C"/>
    <property type="match status" value="1"/>
</dbReference>
<evidence type="ECO:0000313" key="9">
    <source>
        <dbReference type="EMBL" id="ADI74454.1"/>
    </source>
</evidence>
<dbReference type="EMBL" id="CP002069">
    <property type="protein sequence ID" value="ADI74454.1"/>
    <property type="molecule type" value="Genomic_DNA"/>
</dbReference>
<accession>D7EAT7</accession>
<evidence type="ECO:0000256" key="6">
    <source>
        <dbReference type="RuleBase" id="RU003915"/>
    </source>
</evidence>
<sequence length="242" mass="27110">MTIQEGDFIKLSYNGKLEDGIVFDTTDENVAKENGIYNEQGMYGGDVVVAGAGHTIKGLDEELIGKEEGDSGTIEIPPEKAFGEHDPKLVESHSITKFQDRKAYPGMEVQIDNRKGVVSRVIGRRVRVDFNHPLAGKTVTYDYSIDKKIEDDDEKLQGLLALYTGMPEMDAKIENNTAIINIPNELTFNQRWLMVKGRIASELMQHLGIEEVQYVEKYPPESSKTEESESEETMEETESSGE</sequence>
<dbReference type="PANTHER" id="PTHR47861:SF2">
    <property type="entry name" value="LONG-TYPE PEPTIDYL-PROLYL CIS-TRANS ISOMERASE"/>
    <property type="match status" value="1"/>
</dbReference>
<evidence type="ECO:0000256" key="2">
    <source>
        <dbReference type="ARBA" id="ARBA00006577"/>
    </source>
</evidence>
<evidence type="ECO:0000256" key="5">
    <source>
        <dbReference type="PROSITE-ProRule" id="PRU00277"/>
    </source>
</evidence>
<dbReference type="RefSeq" id="WP_013195019.1">
    <property type="nucleotide sequence ID" value="NC_014253.1"/>
</dbReference>
<name>D7EAT7_METEZ</name>
<keyword evidence="10" id="KW-1185">Reference proteome</keyword>
<dbReference type="Gene3D" id="3.30.70.2210">
    <property type="match status" value="1"/>
</dbReference>